<evidence type="ECO:0000313" key="14">
    <source>
        <dbReference type="EMBL" id="KAF2674906.1"/>
    </source>
</evidence>
<keyword evidence="5" id="KW-0813">Transport</keyword>
<dbReference type="PANTHER" id="PTHR17098:SF2">
    <property type="entry name" value="NADH DEHYDROGENASE [UBIQUINONE] 1 ALPHA SUBCOMPLEX SUBUNIT 1"/>
    <property type="match status" value="1"/>
</dbReference>
<evidence type="ECO:0000256" key="9">
    <source>
        <dbReference type="ARBA" id="ARBA00022982"/>
    </source>
</evidence>
<organism evidence="14 15">
    <name type="scientific">Microthyrium microscopicum</name>
    <dbReference type="NCBI Taxonomy" id="703497"/>
    <lineage>
        <taxon>Eukaryota</taxon>
        <taxon>Fungi</taxon>
        <taxon>Dikarya</taxon>
        <taxon>Ascomycota</taxon>
        <taxon>Pezizomycotina</taxon>
        <taxon>Dothideomycetes</taxon>
        <taxon>Dothideomycetes incertae sedis</taxon>
        <taxon>Microthyriales</taxon>
        <taxon>Microthyriaceae</taxon>
        <taxon>Microthyrium</taxon>
    </lineage>
</organism>
<reference evidence="14" key="1">
    <citation type="journal article" date="2020" name="Stud. Mycol.">
        <title>101 Dothideomycetes genomes: a test case for predicting lifestyles and emergence of pathogens.</title>
        <authorList>
            <person name="Haridas S."/>
            <person name="Albert R."/>
            <person name="Binder M."/>
            <person name="Bloem J."/>
            <person name="Labutti K."/>
            <person name="Salamov A."/>
            <person name="Andreopoulos B."/>
            <person name="Baker S."/>
            <person name="Barry K."/>
            <person name="Bills G."/>
            <person name="Bluhm B."/>
            <person name="Cannon C."/>
            <person name="Castanera R."/>
            <person name="Culley D."/>
            <person name="Daum C."/>
            <person name="Ezra D."/>
            <person name="Gonzalez J."/>
            <person name="Henrissat B."/>
            <person name="Kuo A."/>
            <person name="Liang C."/>
            <person name="Lipzen A."/>
            <person name="Lutzoni F."/>
            <person name="Magnuson J."/>
            <person name="Mondo S."/>
            <person name="Nolan M."/>
            <person name="Ohm R."/>
            <person name="Pangilinan J."/>
            <person name="Park H.-J."/>
            <person name="Ramirez L."/>
            <person name="Alfaro M."/>
            <person name="Sun H."/>
            <person name="Tritt A."/>
            <person name="Yoshinaga Y."/>
            <person name="Zwiers L.-H."/>
            <person name="Turgeon B."/>
            <person name="Goodwin S."/>
            <person name="Spatafora J."/>
            <person name="Crous P."/>
            <person name="Grigoriev I."/>
        </authorList>
    </citation>
    <scope>NUCLEOTIDE SEQUENCE</scope>
    <source>
        <strain evidence="14">CBS 115976</strain>
    </source>
</reference>
<evidence type="ECO:0000313" key="15">
    <source>
        <dbReference type="Proteomes" id="UP000799302"/>
    </source>
</evidence>
<dbReference type="InterPro" id="IPR017384">
    <property type="entry name" value="NADH_Ub_cplx-1_asu_su-1"/>
</dbReference>
<comment type="subcellular location">
    <subcellularLocation>
        <location evidence="2">Mitochondrion inner membrane</location>
        <topology evidence="2">Single-pass membrane protein</topology>
        <orientation evidence="2">Matrix side</orientation>
    </subcellularLocation>
</comment>
<protein>
    <recommendedName>
        <fullName evidence="4">NADH dehydrogenase [ubiquinone] 1 alpha subcomplex subunit 1</fullName>
    </recommendedName>
</protein>
<dbReference type="GO" id="GO:0005743">
    <property type="term" value="C:mitochondrial inner membrane"/>
    <property type="evidence" value="ECO:0007669"/>
    <property type="project" value="UniProtKB-SubCell"/>
</dbReference>
<gene>
    <name evidence="14" type="ORF">BT63DRAFT_449897</name>
</gene>
<proteinExistence type="inferred from homology"/>
<evidence type="ECO:0000256" key="5">
    <source>
        <dbReference type="ARBA" id="ARBA00022448"/>
    </source>
</evidence>
<evidence type="ECO:0000256" key="3">
    <source>
        <dbReference type="ARBA" id="ARBA00009960"/>
    </source>
</evidence>
<evidence type="ECO:0000256" key="8">
    <source>
        <dbReference type="ARBA" id="ARBA00022792"/>
    </source>
</evidence>
<evidence type="ECO:0000256" key="13">
    <source>
        <dbReference type="SAM" id="Phobius"/>
    </source>
</evidence>
<evidence type="ECO:0000256" key="7">
    <source>
        <dbReference type="ARBA" id="ARBA00022692"/>
    </source>
</evidence>
<keyword evidence="11" id="KW-0496">Mitochondrion</keyword>
<keyword evidence="15" id="KW-1185">Reference proteome</keyword>
<name>A0A6A6UT11_9PEZI</name>
<evidence type="ECO:0000256" key="6">
    <source>
        <dbReference type="ARBA" id="ARBA00022660"/>
    </source>
</evidence>
<evidence type="ECO:0000256" key="2">
    <source>
        <dbReference type="ARBA" id="ARBA00004298"/>
    </source>
</evidence>
<dbReference type="EMBL" id="MU004230">
    <property type="protein sequence ID" value="KAF2674906.1"/>
    <property type="molecule type" value="Genomic_DNA"/>
</dbReference>
<evidence type="ECO:0000256" key="11">
    <source>
        <dbReference type="ARBA" id="ARBA00023128"/>
    </source>
</evidence>
<sequence length="103" mass="11831">MGIPFETFIPYALMFGLTVFTGVSMTGIKTMQSGGKWPRYNIDRWDQQSKPGSVNDVNYQLMRSVVMDRDRRLTGYLRGQSDKPEAPDGFELSNGWKVEDRIF</sequence>
<dbReference type="Proteomes" id="UP000799302">
    <property type="component" value="Unassembled WGS sequence"/>
</dbReference>
<keyword evidence="7 13" id="KW-0812">Transmembrane</keyword>
<dbReference type="PANTHER" id="PTHR17098">
    <property type="entry name" value="NADH-UBIQUINONE OXIDOREDUCTASE MWFE SUBUNIT"/>
    <property type="match status" value="1"/>
</dbReference>
<comment type="function">
    <text evidence="1">Accessory subunit of the mitochondrial membrane respiratory chain NADH dehydrogenase (Complex I), that is believed not to be involved in catalysis. Complex I functions in the transfer of electrons from NADH to the respiratory chain. The immediate electron acceptor for the enzyme is believed to be ubiquinone.</text>
</comment>
<keyword evidence="9" id="KW-0249">Electron transport</keyword>
<evidence type="ECO:0000256" key="4">
    <source>
        <dbReference type="ARBA" id="ARBA00016392"/>
    </source>
</evidence>
<dbReference type="OrthoDB" id="1920692at2759"/>
<dbReference type="Pfam" id="PF15879">
    <property type="entry name" value="MWFE"/>
    <property type="match status" value="1"/>
</dbReference>
<keyword evidence="6" id="KW-0679">Respiratory chain</keyword>
<keyword evidence="10 13" id="KW-1133">Transmembrane helix</keyword>
<evidence type="ECO:0000256" key="12">
    <source>
        <dbReference type="ARBA" id="ARBA00023136"/>
    </source>
</evidence>
<feature type="transmembrane region" description="Helical" evidence="13">
    <location>
        <begin position="12"/>
        <end position="31"/>
    </location>
</feature>
<comment type="similarity">
    <text evidence="3">Belongs to the complex I NDUFA1 subunit family.</text>
</comment>
<keyword evidence="8" id="KW-0999">Mitochondrion inner membrane</keyword>
<accession>A0A6A6UT11</accession>
<evidence type="ECO:0000256" key="10">
    <source>
        <dbReference type="ARBA" id="ARBA00022989"/>
    </source>
</evidence>
<evidence type="ECO:0000256" key="1">
    <source>
        <dbReference type="ARBA" id="ARBA00003195"/>
    </source>
</evidence>
<dbReference type="AlphaFoldDB" id="A0A6A6UT11"/>
<keyword evidence="12 13" id="KW-0472">Membrane</keyword>